<dbReference type="AlphaFoldDB" id="A0A1H2W1I8"/>
<dbReference type="Gene3D" id="3.40.50.150">
    <property type="entry name" value="Vaccinia Virus protein VP39"/>
    <property type="match status" value="1"/>
</dbReference>
<name>A0A1H2W1I8_THIRO</name>
<dbReference type="SUPFAM" id="SSF53335">
    <property type="entry name" value="S-adenosyl-L-methionine-dependent methyltransferases"/>
    <property type="match status" value="1"/>
</dbReference>
<feature type="domain" description="Methyltransferase" evidence="2">
    <location>
        <begin position="47"/>
        <end position="141"/>
    </location>
</feature>
<dbReference type="EMBL" id="FNNZ01000008">
    <property type="protein sequence ID" value="SDW74425.1"/>
    <property type="molecule type" value="Genomic_DNA"/>
</dbReference>
<dbReference type="PROSITE" id="PS51683">
    <property type="entry name" value="SAM_OMT_II"/>
    <property type="match status" value="1"/>
</dbReference>
<dbReference type="Proteomes" id="UP000198816">
    <property type="component" value="Unassembled WGS sequence"/>
</dbReference>
<dbReference type="OrthoDB" id="9801609at2"/>
<dbReference type="STRING" id="1058.SAMN05421783_1083"/>
<dbReference type="InterPro" id="IPR041698">
    <property type="entry name" value="Methyltransf_25"/>
</dbReference>
<evidence type="ECO:0000256" key="1">
    <source>
        <dbReference type="ARBA" id="ARBA00022679"/>
    </source>
</evidence>
<proteinExistence type="predicted"/>
<dbReference type="Pfam" id="PF13649">
    <property type="entry name" value="Methyltransf_25"/>
    <property type="match status" value="1"/>
</dbReference>
<dbReference type="GO" id="GO:0008168">
    <property type="term" value="F:methyltransferase activity"/>
    <property type="evidence" value="ECO:0007669"/>
    <property type="project" value="UniProtKB-KW"/>
</dbReference>
<dbReference type="RefSeq" id="WP_093030892.1">
    <property type="nucleotide sequence ID" value="NZ_FNNZ01000008.1"/>
</dbReference>
<dbReference type="GO" id="GO:0032259">
    <property type="term" value="P:methylation"/>
    <property type="evidence" value="ECO:0007669"/>
    <property type="project" value="UniProtKB-KW"/>
</dbReference>
<protein>
    <submittedName>
        <fullName evidence="3">tRNA (Cmo5U34)-methyltransferase</fullName>
    </submittedName>
</protein>
<evidence type="ECO:0000313" key="4">
    <source>
        <dbReference type="Proteomes" id="UP000198816"/>
    </source>
</evidence>
<keyword evidence="1 3" id="KW-0808">Transferase</keyword>
<dbReference type="CDD" id="cd02440">
    <property type="entry name" value="AdoMet_MTases"/>
    <property type="match status" value="1"/>
</dbReference>
<gene>
    <name evidence="3" type="ORF">SAMN05421783_1083</name>
</gene>
<organism evidence="3 4">
    <name type="scientific">Thiocapsa roseopersicina</name>
    <dbReference type="NCBI Taxonomy" id="1058"/>
    <lineage>
        <taxon>Bacteria</taxon>
        <taxon>Pseudomonadati</taxon>
        <taxon>Pseudomonadota</taxon>
        <taxon>Gammaproteobacteria</taxon>
        <taxon>Chromatiales</taxon>
        <taxon>Chromatiaceae</taxon>
        <taxon>Thiocapsa</taxon>
    </lineage>
</organism>
<sequence>MENDVKEQFDAVSENYDGERRKLVPGFDDFYGTATYFAESIMDTPRILDLGAGTGLFSAFILKKYPDARVTLLDVSDKMLEVARDRFAGNDNVRYVVADYCTSGISGTFDLIISALSIHHLEDDDKKRLFENVYAALAPHGMFVNADQHLAESSRYAERFEGYWRDYVDRFEHSREDMDRLMRRRQLDKEAKLSDQIQWLRDAGFQTVECVYKHALISVMVAEKSSG</sequence>
<dbReference type="PANTHER" id="PTHR43861">
    <property type="entry name" value="TRANS-ACONITATE 2-METHYLTRANSFERASE-RELATED"/>
    <property type="match status" value="1"/>
</dbReference>
<reference evidence="4" key="1">
    <citation type="submission" date="2016-10" db="EMBL/GenBank/DDBJ databases">
        <authorList>
            <person name="Varghese N."/>
            <person name="Submissions S."/>
        </authorList>
    </citation>
    <scope>NUCLEOTIDE SEQUENCE [LARGE SCALE GENOMIC DNA]</scope>
    <source>
        <strain evidence="4">DSM 217</strain>
    </source>
</reference>
<accession>A0A1H2W1I8</accession>
<keyword evidence="3" id="KW-0489">Methyltransferase</keyword>
<keyword evidence="4" id="KW-1185">Reference proteome</keyword>
<dbReference type="InterPro" id="IPR029063">
    <property type="entry name" value="SAM-dependent_MTases_sf"/>
</dbReference>
<evidence type="ECO:0000313" key="3">
    <source>
        <dbReference type="EMBL" id="SDW74425.1"/>
    </source>
</evidence>
<dbReference type="InterPro" id="IPR016461">
    <property type="entry name" value="COMT-like"/>
</dbReference>
<evidence type="ECO:0000259" key="2">
    <source>
        <dbReference type="Pfam" id="PF13649"/>
    </source>
</evidence>